<name>A0A1H2SW81_9FLAO</name>
<evidence type="ECO:0000256" key="8">
    <source>
        <dbReference type="SAM" id="SignalP"/>
    </source>
</evidence>
<evidence type="ECO:0000256" key="5">
    <source>
        <dbReference type="ARBA" id="ARBA00022692"/>
    </source>
</evidence>
<keyword evidence="7" id="KW-0998">Cell outer membrane</keyword>
<comment type="similarity">
    <text evidence="2">Belongs to the outer membrane factor (OMF) (TC 1.B.17) family.</text>
</comment>
<dbReference type="Proteomes" id="UP000199595">
    <property type="component" value="Unassembled WGS sequence"/>
</dbReference>
<evidence type="ECO:0000256" key="4">
    <source>
        <dbReference type="ARBA" id="ARBA00022452"/>
    </source>
</evidence>
<dbReference type="GO" id="GO:0009279">
    <property type="term" value="C:cell outer membrane"/>
    <property type="evidence" value="ECO:0007669"/>
    <property type="project" value="UniProtKB-SubCell"/>
</dbReference>
<protein>
    <submittedName>
        <fullName evidence="9">Outer membrane protein</fullName>
    </submittedName>
</protein>
<dbReference type="Gene3D" id="1.20.1600.10">
    <property type="entry name" value="Outer membrane efflux proteins (OEP)"/>
    <property type="match status" value="1"/>
</dbReference>
<dbReference type="EMBL" id="FNNJ01000001">
    <property type="protein sequence ID" value="SDW35891.1"/>
    <property type="molecule type" value="Genomic_DNA"/>
</dbReference>
<dbReference type="InterPro" id="IPR003423">
    <property type="entry name" value="OMP_efflux"/>
</dbReference>
<evidence type="ECO:0000313" key="9">
    <source>
        <dbReference type="EMBL" id="SDW35891.1"/>
    </source>
</evidence>
<dbReference type="Pfam" id="PF02321">
    <property type="entry name" value="OEP"/>
    <property type="match status" value="2"/>
</dbReference>
<keyword evidence="3" id="KW-0813">Transport</keyword>
<proteinExistence type="inferred from homology"/>
<evidence type="ECO:0000256" key="7">
    <source>
        <dbReference type="ARBA" id="ARBA00023237"/>
    </source>
</evidence>
<dbReference type="GO" id="GO:1990281">
    <property type="term" value="C:efflux pump complex"/>
    <property type="evidence" value="ECO:0007669"/>
    <property type="project" value="TreeGrafter"/>
</dbReference>
<keyword evidence="4" id="KW-1134">Transmembrane beta strand</keyword>
<feature type="chain" id="PRO_5011456267" evidence="8">
    <location>
        <begin position="20"/>
        <end position="442"/>
    </location>
</feature>
<dbReference type="GO" id="GO:0015562">
    <property type="term" value="F:efflux transmembrane transporter activity"/>
    <property type="evidence" value="ECO:0007669"/>
    <property type="project" value="InterPro"/>
</dbReference>
<comment type="subcellular location">
    <subcellularLocation>
        <location evidence="1">Cell outer membrane</location>
    </subcellularLocation>
</comment>
<evidence type="ECO:0000256" key="1">
    <source>
        <dbReference type="ARBA" id="ARBA00004442"/>
    </source>
</evidence>
<dbReference type="OrthoDB" id="9811587at2"/>
<evidence type="ECO:0000256" key="2">
    <source>
        <dbReference type="ARBA" id="ARBA00007613"/>
    </source>
</evidence>
<sequence length="442" mass="48972">MKTKIVTFLALLFIVSINAQDKKWTLQECVKYALDNNISIKQSELNVAVSEENVISSKGNFLPNLNASTNGSLNFGSGFDPVSNDRVSTSTYGGSFGLSSGITVFNGYRNLNSYKQAQLGVESSKLSLQKIQDDISLYVVNTYLNVLFAKENLNVAKVQYEISKKQIELAKTQFEAGSKPKGDLLNAQSKAATDEQSVVLNENTLNIALLNLAQLLQISPANFDVENIEVGSPGVAMLYNNPNDVYKKAVVNRPEIKNAELAIESANYNIEIAKAGFLPSLSVSANASSGYGYDLKNNQFHKPFFTQMDDNFGYGLGFNLNIPIFNRGQTKSNVNRQLINYEISKFGLESKKLELEQTIQKAFYDAKAAAKTYESAEKSLLAQNEAFKNAQESFNLGAMTSFDFDQVRNRLVTAEGAIIRAKYDYVFKTKVLKFYYGEAFVD</sequence>
<dbReference type="AlphaFoldDB" id="A0A1H2SW81"/>
<dbReference type="InterPro" id="IPR051906">
    <property type="entry name" value="TolC-like"/>
</dbReference>
<dbReference type="PANTHER" id="PTHR30026:SF20">
    <property type="entry name" value="OUTER MEMBRANE PROTEIN TOLC"/>
    <property type="match status" value="1"/>
</dbReference>
<evidence type="ECO:0000256" key="3">
    <source>
        <dbReference type="ARBA" id="ARBA00022448"/>
    </source>
</evidence>
<evidence type="ECO:0000313" key="10">
    <source>
        <dbReference type="Proteomes" id="UP000199595"/>
    </source>
</evidence>
<dbReference type="STRING" id="762486.SAMN05444411_101563"/>
<dbReference type="GO" id="GO:0015288">
    <property type="term" value="F:porin activity"/>
    <property type="evidence" value="ECO:0007669"/>
    <property type="project" value="TreeGrafter"/>
</dbReference>
<dbReference type="RefSeq" id="WP_090119468.1">
    <property type="nucleotide sequence ID" value="NZ_FNNJ01000001.1"/>
</dbReference>
<keyword evidence="5" id="KW-0812">Transmembrane</keyword>
<gene>
    <name evidence="9" type="ORF">SAMN05444411_101563</name>
</gene>
<keyword evidence="8" id="KW-0732">Signal</keyword>
<dbReference type="SUPFAM" id="SSF56954">
    <property type="entry name" value="Outer membrane efflux proteins (OEP)"/>
    <property type="match status" value="1"/>
</dbReference>
<organism evidence="9 10">
    <name type="scientific">Lutibacter oricola</name>
    <dbReference type="NCBI Taxonomy" id="762486"/>
    <lineage>
        <taxon>Bacteria</taxon>
        <taxon>Pseudomonadati</taxon>
        <taxon>Bacteroidota</taxon>
        <taxon>Flavobacteriia</taxon>
        <taxon>Flavobacteriales</taxon>
        <taxon>Flavobacteriaceae</taxon>
        <taxon>Lutibacter</taxon>
    </lineage>
</organism>
<reference evidence="9 10" key="1">
    <citation type="submission" date="2016-10" db="EMBL/GenBank/DDBJ databases">
        <authorList>
            <person name="de Groot N.N."/>
        </authorList>
    </citation>
    <scope>NUCLEOTIDE SEQUENCE [LARGE SCALE GENOMIC DNA]</scope>
    <source>
        <strain evidence="9 10">DSM 24956</strain>
    </source>
</reference>
<keyword evidence="6" id="KW-0472">Membrane</keyword>
<keyword evidence="10" id="KW-1185">Reference proteome</keyword>
<dbReference type="PANTHER" id="PTHR30026">
    <property type="entry name" value="OUTER MEMBRANE PROTEIN TOLC"/>
    <property type="match status" value="1"/>
</dbReference>
<feature type="signal peptide" evidence="8">
    <location>
        <begin position="1"/>
        <end position="19"/>
    </location>
</feature>
<evidence type="ECO:0000256" key="6">
    <source>
        <dbReference type="ARBA" id="ARBA00023136"/>
    </source>
</evidence>
<accession>A0A1H2SW81</accession>